<evidence type="ECO:0000313" key="2">
    <source>
        <dbReference type="EMBL" id="OWK47046.1"/>
    </source>
</evidence>
<proteinExistence type="predicted"/>
<accession>A0A225EAI9</accession>
<protein>
    <submittedName>
        <fullName evidence="2">Uncharacterized protein</fullName>
    </submittedName>
</protein>
<feature type="signal peptide" evidence="1">
    <location>
        <begin position="1"/>
        <end position="25"/>
    </location>
</feature>
<reference evidence="3" key="1">
    <citation type="submission" date="2017-06" db="EMBL/GenBank/DDBJ databases">
        <title>Genome analysis of Fimbriiglobus ruber SP5, the first member of the order Planctomycetales with confirmed chitinolytic capability.</title>
        <authorList>
            <person name="Ravin N.V."/>
            <person name="Rakitin A.L."/>
            <person name="Ivanova A.A."/>
            <person name="Beletsky A.V."/>
            <person name="Kulichevskaya I.S."/>
            <person name="Mardanov A.V."/>
            <person name="Dedysh S.N."/>
        </authorList>
    </citation>
    <scope>NUCLEOTIDE SEQUENCE [LARGE SCALE GENOMIC DNA]</scope>
    <source>
        <strain evidence="3">SP5</strain>
    </source>
</reference>
<evidence type="ECO:0000313" key="3">
    <source>
        <dbReference type="Proteomes" id="UP000214646"/>
    </source>
</evidence>
<dbReference type="Proteomes" id="UP000214646">
    <property type="component" value="Unassembled WGS sequence"/>
</dbReference>
<comment type="caution">
    <text evidence="2">The sequence shown here is derived from an EMBL/GenBank/DDBJ whole genome shotgun (WGS) entry which is preliminary data.</text>
</comment>
<dbReference type="AlphaFoldDB" id="A0A225EAI9"/>
<gene>
    <name evidence="2" type="ORF">FRUB_00745</name>
</gene>
<evidence type="ECO:0000256" key="1">
    <source>
        <dbReference type="SAM" id="SignalP"/>
    </source>
</evidence>
<keyword evidence="1" id="KW-0732">Signal</keyword>
<name>A0A225EAI9_9BACT</name>
<organism evidence="2 3">
    <name type="scientific">Fimbriiglobus ruber</name>
    <dbReference type="NCBI Taxonomy" id="1908690"/>
    <lineage>
        <taxon>Bacteria</taxon>
        <taxon>Pseudomonadati</taxon>
        <taxon>Planctomycetota</taxon>
        <taxon>Planctomycetia</taxon>
        <taxon>Gemmatales</taxon>
        <taxon>Gemmataceae</taxon>
        <taxon>Fimbriiglobus</taxon>
    </lineage>
</organism>
<sequence>MRNRLYGGLLLVGVAVFVGASPAGAQDTYQYAGNPEINLPYPTGNPSEHGFFTTLEFMYLTQTRAIGDQTVAYRGLIDSTGNITGIPGTYIGSRLGAVTTGDFPRGGFQPGFKLDFGYKLDDGTSIYVNYMRQFEVNSHAGASLVPPFFRSDTSLADTFLVSGVYNFPAQFAGPLNKTQYDAAQIAASPTGAGGGNTYGIWNGASQMDIQFNQWFTQAEFGMRVPMFQNEYSRVYGMGGARFDWFYDRFKWLTVDYDINGNQSPSYAATYTNTLSQRMYGPFVGCGNEVFLGNRASLSLDLTGALLMDIIKERAKYELNDETIQNKLSRDEFNIVPSVTANVNLWWYPIEGVQIRAGYSCYTFFNTKYMSSPVGFDYATIDPVYSTQFIRIVHGANFGLMLFF</sequence>
<dbReference type="EMBL" id="NIDE01000001">
    <property type="protein sequence ID" value="OWK47046.1"/>
    <property type="molecule type" value="Genomic_DNA"/>
</dbReference>
<feature type="chain" id="PRO_5011968375" evidence="1">
    <location>
        <begin position="26"/>
        <end position="403"/>
    </location>
</feature>
<keyword evidence="3" id="KW-1185">Reference proteome</keyword>